<dbReference type="InterPro" id="IPR014983">
    <property type="entry name" value="GAD-rel"/>
</dbReference>
<evidence type="ECO:0000259" key="3">
    <source>
        <dbReference type="Pfam" id="PF08906"/>
    </source>
</evidence>
<keyword evidence="5" id="KW-1185">Reference proteome</keyword>
<evidence type="ECO:0000313" key="5">
    <source>
        <dbReference type="Proteomes" id="UP000066480"/>
    </source>
</evidence>
<organism evidence="4 5">
    <name type="scientific">Luteipulveratus mongoliensis</name>
    <dbReference type="NCBI Taxonomy" id="571913"/>
    <lineage>
        <taxon>Bacteria</taxon>
        <taxon>Bacillati</taxon>
        <taxon>Actinomycetota</taxon>
        <taxon>Actinomycetes</taxon>
        <taxon>Micrococcales</taxon>
        <taxon>Dermacoccaceae</taxon>
        <taxon>Luteipulveratus</taxon>
    </lineage>
</organism>
<dbReference type="Proteomes" id="UP000066480">
    <property type="component" value="Chromosome"/>
</dbReference>
<accession>A0A0K1JKW6</accession>
<reference evidence="4 5" key="1">
    <citation type="submission" date="2015-03" db="EMBL/GenBank/DDBJ databases">
        <title>Luteipulveratus halotolerans sp. nov., a novel actinobacterium (Dermacoccaceae) from Sarawak, Malaysia.</title>
        <authorList>
            <person name="Juboi H."/>
            <person name="Basik A."/>
            <person name="Shamsul S.S."/>
            <person name="Arnold P."/>
            <person name="Schmitt E.K."/>
            <person name="Sanglier J.-J."/>
            <person name="Yeo T."/>
        </authorList>
    </citation>
    <scope>NUCLEOTIDE SEQUENCE [LARGE SCALE GENOMIC DNA]</scope>
    <source>
        <strain evidence="4 5">MN07-A0370</strain>
    </source>
</reference>
<name>A0A0K1JKW6_9MICO</name>
<evidence type="ECO:0000259" key="2">
    <source>
        <dbReference type="Pfam" id="PF08887"/>
    </source>
</evidence>
<dbReference type="InterPro" id="IPR015002">
    <property type="entry name" value="T6SS_Tdi1_C"/>
</dbReference>
<gene>
    <name evidence="4" type="ORF">VV02_18475</name>
</gene>
<feature type="region of interest" description="Disordered" evidence="1">
    <location>
        <begin position="1"/>
        <end position="33"/>
    </location>
</feature>
<proteinExistence type="predicted"/>
<feature type="domain" description="GAD-related" evidence="2">
    <location>
        <begin position="52"/>
        <end position="131"/>
    </location>
</feature>
<dbReference type="EMBL" id="CP011112">
    <property type="protein sequence ID" value="AKU17374.1"/>
    <property type="molecule type" value="Genomic_DNA"/>
</dbReference>
<dbReference type="Pfam" id="PF08906">
    <property type="entry name" value="T6SS_Tdi1_C"/>
    <property type="match status" value="1"/>
</dbReference>
<dbReference type="STRING" id="571913.VV02_18475"/>
<evidence type="ECO:0000256" key="1">
    <source>
        <dbReference type="SAM" id="MobiDB-lite"/>
    </source>
</evidence>
<protein>
    <recommendedName>
        <fullName evidence="6">GAD-related domain-containing protein</fullName>
    </recommendedName>
</protein>
<evidence type="ECO:0008006" key="6">
    <source>
        <dbReference type="Google" id="ProtNLM"/>
    </source>
</evidence>
<dbReference type="KEGG" id="lmoi:VV02_18475"/>
<evidence type="ECO:0000313" key="4">
    <source>
        <dbReference type="EMBL" id="AKU17374.1"/>
    </source>
</evidence>
<dbReference type="Pfam" id="PF08887">
    <property type="entry name" value="GAD-like"/>
    <property type="match status" value="1"/>
</dbReference>
<dbReference type="AlphaFoldDB" id="A0A0K1JKW6"/>
<feature type="domain" description="T6SS immunity protein Tdi1 C-terminal" evidence="3">
    <location>
        <begin position="176"/>
        <end position="222"/>
    </location>
</feature>
<dbReference type="RefSeq" id="WP_052593856.1">
    <property type="nucleotide sequence ID" value="NZ_CP011112.1"/>
</dbReference>
<sequence>MSEQYGGYAPQAAHPGGGQPEGAPSSYGQQWGQQAPAPTALQGFVTALPPDADVARPSQEFLSYAEGRVPGALIGLWRDRGIGFYGEQRVAIVDPGQWIGVLQTWLGSGVRSVPVAVTSFGHIYHYDKADGQDRIQCLDPHFQSNTVVTRDVNEFFNGHLAGGTSHVADLEGPRGGARQKLGPLAEGEIYYFNPMLALGGTVSPDSLAKGNGVEHLRQIHQMVGQAHRG</sequence>